<dbReference type="InterPro" id="IPR007319">
    <property type="entry name" value="WDR36/Utp21_C"/>
</dbReference>
<dbReference type="Pfam" id="PF25171">
    <property type="entry name" value="Beta-prop_WDR36-Utp21_1st"/>
    <property type="match status" value="1"/>
</dbReference>
<evidence type="ECO:0000256" key="3">
    <source>
        <dbReference type="ARBA" id="ARBA00022771"/>
    </source>
</evidence>
<dbReference type="GO" id="GO:0008270">
    <property type="term" value="F:zinc ion binding"/>
    <property type="evidence" value="ECO:0007669"/>
    <property type="project" value="UniProtKB-KW"/>
</dbReference>
<dbReference type="GO" id="GO:0032040">
    <property type="term" value="C:small-subunit processome"/>
    <property type="evidence" value="ECO:0007669"/>
    <property type="project" value="InterPro"/>
</dbReference>
<dbReference type="InterPro" id="IPR007650">
    <property type="entry name" value="Zf-FLZ_dom"/>
</dbReference>
<gene>
    <name evidence="8" type="ORF">SDJN03_08691</name>
</gene>
<dbReference type="Proteomes" id="UP000685013">
    <property type="component" value="Chromosome 5"/>
</dbReference>
<dbReference type="Pfam" id="PF04570">
    <property type="entry name" value="zf-FLZ"/>
    <property type="match status" value="1"/>
</dbReference>
<feature type="zinc finger region" description="FLZ-type" evidence="5">
    <location>
        <begin position="1056"/>
        <end position="1099"/>
    </location>
</feature>
<dbReference type="Pfam" id="PF25168">
    <property type="entry name" value="Beta-prop_WDR36-Utp21_2nd"/>
    <property type="match status" value="1"/>
</dbReference>
<dbReference type="GO" id="GO:0034388">
    <property type="term" value="C:Pwp2p-containing subcomplex of 90S preribosome"/>
    <property type="evidence" value="ECO:0007669"/>
    <property type="project" value="TreeGrafter"/>
</dbReference>
<dbReference type="PROSITE" id="PS00678">
    <property type="entry name" value="WD_REPEATS_1"/>
    <property type="match status" value="1"/>
</dbReference>
<evidence type="ECO:0000259" key="7">
    <source>
        <dbReference type="PROSITE" id="PS51795"/>
    </source>
</evidence>
<comment type="caution">
    <text evidence="8">The sequence shown here is derived from an EMBL/GenBank/DDBJ whole genome shotgun (WGS) entry which is preliminary data.</text>
</comment>
<dbReference type="PROSITE" id="PS50082">
    <property type="entry name" value="WD_REPEATS_2"/>
    <property type="match status" value="3"/>
</dbReference>
<evidence type="ECO:0000256" key="2">
    <source>
        <dbReference type="ARBA" id="ARBA00022723"/>
    </source>
</evidence>
<dbReference type="EMBL" id="JAGKQH010000005">
    <property type="protein sequence ID" value="KAG6598913.1"/>
    <property type="molecule type" value="Genomic_DNA"/>
</dbReference>
<dbReference type="PROSITE" id="PS50294">
    <property type="entry name" value="WD_REPEATS_REGION"/>
    <property type="match status" value="2"/>
</dbReference>
<comment type="similarity">
    <text evidence="1">Belongs to the FLZ family.</text>
</comment>
<feature type="region of interest" description="Disordered" evidence="6">
    <location>
        <begin position="658"/>
        <end position="680"/>
    </location>
</feature>
<dbReference type="InterPro" id="IPR059157">
    <property type="entry name" value="WDR36-Utp21_N"/>
</dbReference>
<reference evidence="8 9" key="1">
    <citation type="journal article" date="2021" name="Hortic Res">
        <title>The domestication of Cucurbita argyrosperma as revealed by the genome of its wild relative.</title>
        <authorList>
            <person name="Barrera-Redondo J."/>
            <person name="Sanchez-de la Vega G."/>
            <person name="Aguirre-Liguori J.A."/>
            <person name="Castellanos-Morales G."/>
            <person name="Gutierrez-Guerrero Y.T."/>
            <person name="Aguirre-Dugua X."/>
            <person name="Aguirre-Planter E."/>
            <person name="Tenaillon M.I."/>
            <person name="Lira-Saade R."/>
            <person name="Eguiarte L.E."/>
        </authorList>
    </citation>
    <scope>NUCLEOTIDE SEQUENCE [LARGE SCALE GENOMIC DNA]</scope>
    <source>
        <strain evidence="8">JBR-2021</strain>
    </source>
</reference>
<keyword evidence="2" id="KW-0479">Metal-binding</keyword>
<dbReference type="InterPro" id="IPR019775">
    <property type="entry name" value="WD40_repeat_CS"/>
</dbReference>
<dbReference type="AlphaFoldDB" id="A0AAV6NIW7"/>
<dbReference type="InterPro" id="IPR001680">
    <property type="entry name" value="WD40_rpt"/>
</dbReference>
<dbReference type="GO" id="GO:0006364">
    <property type="term" value="P:rRNA processing"/>
    <property type="evidence" value="ECO:0007669"/>
    <property type="project" value="InterPro"/>
</dbReference>
<organism evidence="8 9">
    <name type="scientific">Cucurbita argyrosperma subsp. sororia</name>
    <dbReference type="NCBI Taxonomy" id="37648"/>
    <lineage>
        <taxon>Eukaryota</taxon>
        <taxon>Viridiplantae</taxon>
        <taxon>Streptophyta</taxon>
        <taxon>Embryophyta</taxon>
        <taxon>Tracheophyta</taxon>
        <taxon>Spermatophyta</taxon>
        <taxon>Magnoliopsida</taxon>
        <taxon>eudicotyledons</taxon>
        <taxon>Gunneridae</taxon>
        <taxon>Pentapetalae</taxon>
        <taxon>rosids</taxon>
        <taxon>fabids</taxon>
        <taxon>Cucurbitales</taxon>
        <taxon>Cucurbitaceae</taxon>
        <taxon>Cucurbiteae</taxon>
        <taxon>Cucurbita</taxon>
    </lineage>
</organism>
<keyword evidence="3" id="KW-0862">Zinc</keyword>
<evidence type="ECO:0000256" key="5">
    <source>
        <dbReference type="PROSITE-ProRule" id="PRU01131"/>
    </source>
</evidence>
<dbReference type="Pfam" id="PF04192">
    <property type="entry name" value="Utp21"/>
    <property type="match status" value="1"/>
</dbReference>
<feature type="repeat" description="WD" evidence="4">
    <location>
        <begin position="264"/>
        <end position="295"/>
    </location>
</feature>
<feature type="repeat" description="WD" evidence="4">
    <location>
        <begin position="220"/>
        <end position="262"/>
    </location>
</feature>
<proteinExistence type="inferred from homology"/>
<keyword evidence="4" id="KW-0853">WD repeat</keyword>
<sequence>MGIFEPYRAIGYITNSVPFSVQRLGTETFVTVSVGKAFQVYNCAKLNLVLVGPQLPKKIRALASYREYTFAAYGSDIAVFKRAHQVANWSSHNAKVNLLLLFGDHILSVDINGNMFMWHFKGNEDSPSPVGQVTLEGQFSPSCIMHPDTYLNKVMLGSLEGSLELWNISSKKKLYEFKGWNSSVCCCVSSPALDVVAIGCADGKVHVHNIRYDQELFSFTHSTRGSVTALSFSSDGQPLLASGGSSGVISIWNLEKRRLQSVIREAHDSSIVSLHFFANEPVLMSSSTDNSIKMWIFDTTDGDPRLLRFRSGHSAPPLCIRFYANGRHILSAGQDRAFRLFSVIQDQQSRELSQRHVAKRAKKLKLKEEEIKLKPVIAFDCAEIRERDWCNVVTCHVDTPQAYVWRLQNFVLGEHILKPCPENPMPIKACAISACGNFAFLGTEGGWIERFNLQSGASRGSYLDKKEGRNAAHIGEVVGLACDSTNTHVISAGVGGDIKVWNFKERDLKSRWEIGSSVVKIVYHRVNGLLAVVTDDLVIRLFDIVASRMVRKFEGHTDRITDLSFSEDGKWLLTSSMDGSLRIWDVILARQIDALQVDASITAFSISPNMDILATTHVDQNGVYLWVNQLMFSGSSNVDTHASGKDIVNVKLPSVSSTEGMEFEDRDENPSKPPESKDLSGFHISSQQIPDLITLSLLPRSQWQSLVNLDIIKARNKPIEPPKKPEKAPFFLPSLPSLSGEILFKPSESANTERAEKGVDNEEHKKSDITSSQFLQILESSSEVQNFSAFTDYIKGLSPSTLDLELRMLQIIDDDDRQEPEKRPELISIELLLDYFIHEITCRNNFEFIQAFIRLFLKIHGETIRCQLTLQEKARKLLDIQSSVWQDGLNLNFESEMENYIGKRKPTIGLSLFTAFSASFSSDKAKSPRDFENGVVGLGIVAAMTDSHKFHEPFVSSKAVSPRSCSIPIVSSAKPAANFRGGLNLEKEQHEVVDELSESYTCVTSHFGNHVIEKRVFFNGELEMVNGRSSNMVTYGVFSTSPMSFGVAERGIFAAEFLSSCHLCCKHLHGLDIFMYRGEKAFCSVECRDKHIRGDDRREKCGSKAMKDYSALPCSVAGPPALASGVVAA</sequence>
<name>A0AAV6NIW7_9ROSI</name>
<dbReference type="FunFam" id="2.130.10.10:FF:000200">
    <property type="entry name" value="U3 small nucleolar RNA-associated protein 21"/>
    <property type="match status" value="1"/>
</dbReference>
<dbReference type="PANTHER" id="PTHR22840">
    <property type="entry name" value="WD REPEAT-CONTAINING PROTEIN 36"/>
    <property type="match status" value="1"/>
</dbReference>
<protein>
    <recommendedName>
        <fullName evidence="7">FLZ-type domain-containing protein</fullName>
    </recommendedName>
</protein>
<dbReference type="SMART" id="SM00320">
    <property type="entry name" value="WD40"/>
    <property type="match status" value="9"/>
</dbReference>
<feature type="non-terminal residue" evidence="8">
    <location>
        <position position="1"/>
    </location>
</feature>
<dbReference type="FunFam" id="2.130.10.10:FF:000109">
    <property type="entry name" value="WD repeat domain 36"/>
    <property type="match status" value="1"/>
</dbReference>
<feature type="repeat" description="WD" evidence="4">
    <location>
        <begin position="553"/>
        <end position="586"/>
    </location>
</feature>
<evidence type="ECO:0000313" key="9">
    <source>
        <dbReference type="Proteomes" id="UP000685013"/>
    </source>
</evidence>
<evidence type="ECO:0000256" key="4">
    <source>
        <dbReference type="PROSITE-ProRule" id="PRU00221"/>
    </source>
</evidence>
<evidence type="ECO:0000313" key="8">
    <source>
        <dbReference type="EMBL" id="KAG6598913.1"/>
    </source>
</evidence>
<feature type="compositionally biased region" description="Basic and acidic residues" evidence="6">
    <location>
        <begin position="668"/>
        <end position="680"/>
    </location>
</feature>
<dbReference type="PANTHER" id="PTHR22840:SF12">
    <property type="entry name" value="WD REPEAT-CONTAINING PROTEIN 36"/>
    <property type="match status" value="1"/>
</dbReference>
<evidence type="ECO:0000256" key="6">
    <source>
        <dbReference type="SAM" id="MobiDB-lite"/>
    </source>
</evidence>
<keyword evidence="9" id="KW-1185">Reference proteome</keyword>
<accession>A0AAV6NIW7</accession>
<feature type="domain" description="FLZ-type" evidence="7">
    <location>
        <begin position="1056"/>
        <end position="1099"/>
    </location>
</feature>
<dbReference type="PROSITE" id="PS51795">
    <property type="entry name" value="ZF_FLZ"/>
    <property type="match status" value="1"/>
</dbReference>
<evidence type="ECO:0000256" key="1">
    <source>
        <dbReference type="ARBA" id="ARBA00009374"/>
    </source>
</evidence>
<keyword evidence="3" id="KW-0863">Zinc-finger</keyword>